<name>A0A3M8SSG4_9GAMM</name>
<dbReference type="OrthoDB" id="9811589at2"/>
<dbReference type="RefSeq" id="WP_123087453.1">
    <property type="nucleotide sequence ID" value="NZ_RIBS01000003.1"/>
</dbReference>
<dbReference type="InterPro" id="IPR029063">
    <property type="entry name" value="SAM-dependent_MTases_sf"/>
</dbReference>
<evidence type="ECO:0000256" key="1">
    <source>
        <dbReference type="ARBA" id="ARBA00022679"/>
    </source>
</evidence>
<evidence type="ECO:0000313" key="3">
    <source>
        <dbReference type="EMBL" id="RNF84267.1"/>
    </source>
</evidence>
<proteinExistence type="predicted"/>
<dbReference type="Proteomes" id="UP000267049">
    <property type="component" value="Unassembled WGS sequence"/>
</dbReference>
<dbReference type="PANTHER" id="PTHR43861">
    <property type="entry name" value="TRANS-ACONITATE 2-METHYLTRANSFERASE-RELATED"/>
    <property type="match status" value="1"/>
</dbReference>
<reference evidence="3 4" key="1">
    <citation type="submission" date="2018-11" db="EMBL/GenBank/DDBJ databases">
        <title>Lysobacter cryohumiis sp. nov., isolated from soil in the Tianshan Mountains, Xinjiang, China.</title>
        <authorList>
            <person name="Luo Y."/>
            <person name="Sheng H."/>
        </authorList>
    </citation>
    <scope>NUCLEOTIDE SEQUENCE [LARGE SCALE GENOMIC DNA]</scope>
    <source>
        <strain evidence="3 4">ZS60</strain>
    </source>
</reference>
<dbReference type="CDD" id="cd02440">
    <property type="entry name" value="AdoMet_MTases"/>
    <property type="match status" value="1"/>
</dbReference>
<sequence>MGTDRDWENWGRNDPYFGVISDESFRAERMTDQARAAFFRMGDEHVERLLATIGERFQPGFRPEASLDFGCGVGRLLIPLARQSDRATGVDISPAMLAEARRNCELMGIDNVELIGSDDGLSQARGEYDLVHSHIVFAHIDPRRGHRLIEAMASKVRPHGYIAVQVLYACTAPRWIRALVKLRYRFPLLNAVRNILRGRPAGEPPMQLHVYDLPTILRTLNRLGFGEALLITDKFSNGEFDSVVLVARRGAASGD</sequence>
<accession>A0A3M8SSG4</accession>
<keyword evidence="4" id="KW-1185">Reference proteome</keyword>
<keyword evidence="1 3" id="KW-0808">Transferase</keyword>
<dbReference type="SUPFAM" id="SSF53335">
    <property type="entry name" value="S-adenosyl-L-methionine-dependent methyltransferases"/>
    <property type="match status" value="1"/>
</dbReference>
<dbReference type="EMBL" id="RIBS01000003">
    <property type="protein sequence ID" value="RNF84267.1"/>
    <property type="molecule type" value="Genomic_DNA"/>
</dbReference>
<protein>
    <submittedName>
        <fullName evidence="3">Class I SAM-dependent methyltransferase</fullName>
    </submittedName>
</protein>
<comment type="caution">
    <text evidence="3">The sequence shown here is derived from an EMBL/GenBank/DDBJ whole genome shotgun (WGS) entry which is preliminary data.</text>
</comment>
<organism evidence="3 4">
    <name type="scientific">Montanilutibacter psychrotolerans</name>
    <dbReference type="NCBI Taxonomy" id="1327343"/>
    <lineage>
        <taxon>Bacteria</taxon>
        <taxon>Pseudomonadati</taxon>
        <taxon>Pseudomonadota</taxon>
        <taxon>Gammaproteobacteria</taxon>
        <taxon>Lysobacterales</taxon>
        <taxon>Lysobacteraceae</taxon>
        <taxon>Montanilutibacter</taxon>
    </lineage>
</organism>
<dbReference type="InterPro" id="IPR041698">
    <property type="entry name" value="Methyltransf_25"/>
</dbReference>
<gene>
    <name evidence="3" type="ORF">EER27_07715</name>
</gene>
<feature type="domain" description="Methyltransferase" evidence="2">
    <location>
        <begin position="67"/>
        <end position="160"/>
    </location>
</feature>
<dbReference type="Gene3D" id="3.40.50.150">
    <property type="entry name" value="Vaccinia Virus protein VP39"/>
    <property type="match status" value="1"/>
</dbReference>
<dbReference type="GO" id="GO:0032259">
    <property type="term" value="P:methylation"/>
    <property type="evidence" value="ECO:0007669"/>
    <property type="project" value="UniProtKB-KW"/>
</dbReference>
<dbReference type="GO" id="GO:0008168">
    <property type="term" value="F:methyltransferase activity"/>
    <property type="evidence" value="ECO:0007669"/>
    <property type="project" value="UniProtKB-KW"/>
</dbReference>
<evidence type="ECO:0000259" key="2">
    <source>
        <dbReference type="Pfam" id="PF13649"/>
    </source>
</evidence>
<dbReference type="AlphaFoldDB" id="A0A3M8SSG4"/>
<evidence type="ECO:0000313" key="4">
    <source>
        <dbReference type="Proteomes" id="UP000267049"/>
    </source>
</evidence>
<dbReference type="Pfam" id="PF13649">
    <property type="entry name" value="Methyltransf_25"/>
    <property type="match status" value="1"/>
</dbReference>
<keyword evidence="3" id="KW-0489">Methyltransferase</keyword>